<dbReference type="PANTHER" id="PTHR46889:SF4">
    <property type="entry name" value="TRANSPOSASE INSO FOR INSERTION SEQUENCE ELEMENT IS911B-RELATED"/>
    <property type="match status" value="1"/>
</dbReference>
<dbReference type="SUPFAM" id="SSF53098">
    <property type="entry name" value="Ribonuclease H-like"/>
    <property type="match status" value="1"/>
</dbReference>
<dbReference type="NCBIfam" id="NF033516">
    <property type="entry name" value="transpos_IS3"/>
    <property type="match status" value="1"/>
</dbReference>
<comment type="similarity">
    <text evidence="1">Belongs to the transposase 8 family.</text>
</comment>
<dbReference type="Gene3D" id="1.10.10.60">
    <property type="entry name" value="Homeodomain-like"/>
    <property type="match status" value="1"/>
</dbReference>
<dbReference type="GO" id="GO:0006313">
    <property type="term" value="P:DNA transposition"/>
    <property type="evidence" value="ECO:0007669"/>
    <property type="project" value="InterPro"/>
</dbReference>
<dbReference type="InterPro" id="IPR036397">
    <property type="entry name" value="RNaseH_sf"/>
</dbReference>
<evidence type="ECO:0000259" key="3">
    <source>
        <dbReference type="PROSITE" id="PS50994"/>
    </source>
</evidence>
<dbReference type="Pfam" id="PF13276">
    <property type="entry name" value="HTH_21"/>
    <property type="match status" value="1"/>
</dbReference>
<dbReference type="InterPro" id="IPR050900">
    <property type="entry name" value="Transposase_IS3/IS150/IS904"/>
</dbReference>
<evidence type="ECO:0000256" key="2">
    <source>
        <dbReference type="SAM" id="Coils"/>
    </source>
</evidence>
<sequence>MTPRMRRTFDTAFKLQVVHMIRSQHLSIGQVCRDLDLVDSAVRRWLAQYDAEQGGQAGQGKPLSLEHQRIRELERENQRLREDNSLLKKAFGLLRPGTEVIQQMIDQWQEKADTARLCRLLGVSRSGLYAARRRRSVPRACTLAAPLQAAFESSGGNYGSRRLSAALKAQGLPAGRYRVRRLMKQHGLKARWKRKFVHTTDSRHALPVADNLLDRRFTPDTPDQAWVADITYVRTERGWLYLAAVLDLYSRKVVGWAMAPTMPAELVCVALQMAITLRQPKPGLIVHTDRGSQYASQAHRDLLAKHSLVASMSRKGNCWDNAVMERFFLNLKMERVWQRRYANPAEAIVDITHYIVAFYNTHRLHSTLSYRSPADYEKATA</sequence>
<dbReference type="InterPro" id="IPR002514">
    <property type="entry name" value="Transposase_8"/>
</dbReference>
<accession>A0AAJ6GTI5</accession>
<dbReference type="InterPro" id="IPR012337">
    <property type="entry name" value="RNaseH-like_sf"/>
</dbReference>
<dbReference type="Gene3D" id="3.30.420.10">
    <property type="entry name" value="Ribonuclease H-like superfamily/Ribonuclease H"/>
    <property type="match status" value="1"/>
</dbReference>
<feature type="domain" description="Integrase catalytic" evidence="3">
    <location>
        <begin position="218"/>
        <end position="381"/>
    </location>
</feature>
<dbReference type="InterPro" id="IPR001584">
    <property type="entry name" value="Integrase_cat-core"/>
</dbReference>
<dbReference type="SUPFAM" id="SSF46689">
    <property type="entry name" value="Homeodomain-like"/>
    <property type="match status" value="1"/>
</dbReference>
<dbReference type="GO" id="GO:0004803">
    <property type="term" value="F:transposase activity"/>
    <property type="evidence" value="ECO:0007669"/>
    <property type="project" value="InterPro"/>
</dbReference>
<dbReference type="PROSITE" id="PS50994">
    <property type="entry name" value="INTEGRASE"/>
    <property type="match status" value="1"/>
</dbReference>
<dbReference type="GO" id="GO:0015074">
    <property type="term" value="P:DNA integration"/>
    <property type="evidence" value="ECO:0007669"/>
    <property type="project" value="InterPro"/>
</dbReference>
<dbReference type="GO" id="GO:0003677">
    <property type="term" value="F:DNA binding"/>
    <property type="evidence" value="ECO:0007669"/>
    <property type="project" value="InterPro"/>
</dbReference>
<name>A0AAJ6GTI5_9XANT</name>
<dbReference type="Pfam" id="PF13333">
    <property type="entry name" value="rve_2"/>
    <property type="match status" value="1"/>
</dbReference>
<feature type="coiled-coil region" evidence="2">
    <location>
        <begin position="63"/>
        <end position="90"/>
    </location>
</feature>
<dbReference type="EMBL" id="CP127225">
    <property type="protein sequence ID" value="WIX07568.1"/>
    <property type="molecule type" value="Genomic_DNA"/>
</dbReference>
<dbReference type="InterPro" id="IPR009057">
    <property type="entry name" value="Homeodomain-like_sf"/>
</dbReference>
<dbReference type="PANTHER" id="PTHR46889">
    <property type="entry name" value="TRANSPOSASE INSF FOR INSERTION SEQUENCE IS3B-RELATED"/>
    <property type="match status" value="1"/>
</dbReference>
<dbReference type="RefSeq" id="WP_285957125.1">
    <property type="nucleotide sequence ID" value="NZ_CP127225.1"/>
</dbReference>
<dbReference type="InterPro" id="IPR025948">
    <property type="entry name" value="HTH-like_dom"/>
</dbReference>
<proteinExistence type="inferred from homology"/>
<dbReference type="Pfam" id="PF01527">
    <property type="entry name" value="HTH_Tnp_1"/>
    <property type="match status" value="1"/>
</dbReference>
<organism evidence="4 5">
    <name type="scientific">Xanthomonas oryzae pv. leersiae</name>
    <dbReference type="NCBI Taxonomy" id="3112258"/>
    <lineage>
        <taxon>Bacteria</taxon>
        <taxon>Pseudomonadati</taxon>
        <taxon>Pseudomonadota</taxon>
        <taxon>Gammaproteobacteria</taxon>
        <taxon>Lysobacterales</taxon>
        <taxon>Lysobacteraceae</taxon>
        <taxon>Xanthomonas</taxon>
    </lineage>
</organism>
<evidence type="ECO:0000256" key="1">
    <source>
        <dbReference type="ARBA" id="ARBA00009964"/>
    </source>
</evidence>
<evidence type="ECO:0000313" key="5">
    <source>
        <dbReference type="Proteomes" id="UP001228059"/>
    </source>
</evidence>
<keyword evidence="2" id="KW-0175">Coiled coil</keyword>
<dbReference type="InterPro" id="IPR048020">
    <property type="entry name" value="Transpos_IS3"/>
</dbReference>
<dbReference type="Proteomes" id="UP001228059">
    <property type="component" value="Chromosome"/>
</dbReference>
<dbReference type="Pfam" id="PF00665">
    <property type="entry name" value="rve"/>
    <property type="match status" value="1"/>
</dbReference>
<reference evidence="4 5" key="1">
    <citation type="submission" date="2023-05" db="EMBL/GenBank/DDBJ databases">
        <title>Complete Genome Resource of Xanthomonas oryzae pv. leersiae Strain YNJC Isolated From Plateau Japonica Rice in Southwest China.</title>
        <authorList>
            <person name="Aa X."/>
            <person name="Mei L."/>
            <person name="Liu P."/>
            <person name="Yang Y."/>
            <person name="Tang C."/>
            <person name="Zhang F."/>
            <person name="Dong C."/>
            <person name="Wang B."/>
            <person name="Chen X."/>
            <person name="Dai L."/>
        </authorList>
    </citation>
    <scope>NUCLEOTIDE SEQUENCE [LARGE SCALE GENOMIC DNA]</scope>
    <source>
        <strain evidence="4 5">YNJC</strain>
    </source>
</reference>
<protein>
    <submittedName>
        <fullName evidence="4">IS3 family transposase</fullName>
    </submittedName>
</protein>
<gene>
    <name evidence="4" type="ORF">QN060_05745</name>
</gene>
<evidence type="ECO:0000313" key="4">
    <source>
        <dbReference type="EMBL" id="WIX07568.1"/>
    </source>
</evidence>
<dbReference type="AlphaFoldDB" id="A0AAJ6GTI5"/>